<evidence type="ECO:0000256" key="1">
    <source>
        <dbReference type="SAM" id="MobiDB-lite"/>
    </source>
</evidence>
<evidence type="ECO:0000313" key="3">
    <source>
        <dbReference type="Proteomes" id="UP000799302"/>
    </source>
</evidence>
<feature type="compositionally biased region" description="Basic and acidic residues" evidence="1">
    <location>
        <begin position="241"/>
        <end position="257"/>
    </location>
</feature>
<dbReference type="Proteomes" id="UP000799302">
    <property type="component" value="Unassembled WGS sequence"/>
</dbReference>
<keyword evidence="3" id="KW-1185">Reference proteome</keyword>
<feature type="region of interest" description="Disordered" evidence="1">
    <location>
        <begin position="198"/>
        <end position="261"/>
    </location>
</feature>
<proteinExistence type="predicted"/>
<accession>A0A6A6UKW6</accession>
<reference evidence="2" key="1">
    <citation type="journal article" date="2020" name="Stud. Mycol.">
        <title>101 Dothideomycetes genomes: a test case for predicting lifestyles and emergence of pathogens.</title>
        <authorList>
            <person name="Haridas S."/>
            <person name="Albert R."/>
            <person name="Binder M."/>
            <person name="Bloem J."/>
            <person name="Labutti K."/>
            <person name="Salamov A."/>
            <person name="Andreopoulos B."/>
            <person name="Baker S."/>
            <person name="Barry K."/>
            <person name="Bills G."/>
            <person name="Bluhm B."/>
            <person name="Cannon C."/>
            <person name="Castanera R."/>
            <person name="Culley D."/>
            <person name="Daum C."/>
            <person name="Ezra D."/>
            <person name="Gonzalez J."/>
            <person name="Henrissat B."/>
            <person name="Kuo A."/>
            <person name="Liang C."/>
            <person name="Lipzen A."/>
            <person name="Lutzoni F."/>
            <person name="Magnuson J."/>
            <person name="Mondo S."/>
            <person name="Nolan M."/>
            <person name="Ohm R."/>
            <person name="Pangilinan J."/>
            <person name="Park H.-J."/>
            <person name="Ramirez L."/>
            <person name="Alfaro M."/>
            <person name="Sun H."/>
            <person name="Tritt A."/>
            <person name="Yoshinaga Y."/>
            <person name="Zwiers L.-H."/>
            <person name="Turgeon B."/>
            <person name="Goodwin S."/>
            <person name="Spatafora J."/>
            <person name="Crous P."/>
            <person name="Grigoriev I."/>
        </authorList>
    </citation>
    <scope>NUCLEOTIDE SEQUENCE</scope>
    <source>
        <strain evidence="2">CBS 115976</strain>
    </source>
</reference>
<dbReference type="AlphaFoldDB" id="A0A6A6UKW6"/>
<protein>
    <submittedName>
        <fullName evidence="2">Uncharacterized protein</fullName>
    </submittedName>
</protein>
<feature type="compositionally biased region" description="Low complexity" evidence="1">
    <location>
        <begin position="203"/>
        <end position="235"/>
    </location>
</feature>
<feature type="region of interest" description="Disordered" evidence="1">
    <location>
        <begin position="122"/>
        <end position="184"/>
    </location>
</feature>
<name>A0A6A6UKW6_9PEZI</name>
<dbReference type="EMBL" id="MU004232">
    <property type="protein sequence ID" value="KAF2672171.1"/>
    <property type="molecule type" value="Genomic_DNA"/>
</dbReference>
<sequence length="286" mass="31405">MSAEQVDEELLLLTLAPLRRARRANQRSGYRSLMTGQSAIQFHLAPMSFVIELFQMKEVEERTVIALTVLRIMGTKESNATAILLAVSATPVANGQLPPPPPGPLVTHDLPEGQWVAGRATRLDDRTESRDRRNRAQADEPGIVAKMISTLTRKPRPPTPVYGGRLPPPPPGPLVTHDLPEGRCNQRGEYRSLMTGQSAIRNGSSSSSQGQQPSLRSSSSREQLSSQRPSPSRRPVAGRATRLDDRTESRDRRDRAQANEPGLVAKMISTLTRKPLLVCESFIPTA</sequence>
<organism evidence="2 3">
    <name type="scientific">Microthyrium microscopicum</name>
    <dbReference type="NCBI Taxonomy" id="703497"/>
    <lineage>
        <taxon>Eukaryota</taxon>
        <taxon>Fungi</taxon>
        <taxon>Dikarya</taxon>
        <taxon>Ascomycota</taxon>
        <taxon>Pezizomycotina</taxon>
        <taxon>Dothideomycetes</taxon>
        <taxon>Dothideomycetes incertae sedis</taxon>
        <taxon>Microthyriales</taxon>
        <taxon>Microthyriaceae</taxon>
        <taxon>Microthyrium</taxon>
    </lineage>
</organism>
<evidence type="ECO:0000313" key="2">
    <source>
        <dbReference type="EMBL" id="KAF2672171.1"/>
    </source>
</evidence>
<feature type="compositionally biased region" description="Basic and acidic residues" evidence="1">
    <location>
        <begin position="122"/>
        <end position="138"/>
    </location>
</feature>
<gene>
    <name evidence="2" type="ORF">BT63DRAFT_452666</name>
</gene>